<dbReference type="CDD" id="cd16936">
    <property type="entry name" value="HATPase_RsbW-like"/>
    <property type="match status" value="1"/>
</dbReference>
<dbReference type="InterPro" id="IPR050267">
    <property type="entry name" value="Anti-sigma-factor_SerPK"/>
</dbReference>
<protein>
    <submittedName>
        <fullName evidence="3">Serine/threonine-protein kinase RsbW</fullName>
    </submittedName>
</protein>
<dbReference type="RefSeq" id="WP_132027600.1">
    <property type="nucleotide sequence ID" value="NZ_SMAE01000006.1"/>
</dbReference>
<gene>
    <name evidence="3" type="ORF">EDD65_106116</name>
</gene>
<evidence type="ECO:0000313" key="3">
    <source>
        <dbReference type="EMBL" id="TCS89450.1"/>
    </source>
</evidence>
<dbReference type="Pfam" id="PF13581">
    <property type="entry name" value="HATPase_c_2"/>
    <property type="match status" value="1"/>
</dbReference>
<dbReference type="OrthoDB" id="9767435at2"/>
<name>A0A4R3KX92_9FIRM</name>
<evidence type="ECO:0000259" key="2">
    <source>
        <dbReference type="Pfam" id="PF13581"/>
    </source>
</evidence>
<accession>A0A4R3KX92</accession>
<keyword evidence="3" id="KW-0808">Transferase</keyword>
<dbReference type="PANTHER" id="PTHR35526">
    <property type="entry name" value="ANTI-SIGMA-F FACTOR RSBW-RELATED"/>
    <property type="match status" value="1"/>
</dbReference>
<dbReference type="Proteomes" id="UP000294567">
    <property type="component" value="Unassembled WGS sequence"/>
</dbReference>
<dbReference type="SUPFAM" id="SSF55874">
    <property type="entry name" value="ATPase domain of HSP90 chaperone/DNA topoisomerase II/histidine kinase"/>
    <property type="match status" value="1"/>
</dbReference>
<dbReference type="InterPro" id="IPR003594">
    <property type="entry name" value="HATPase_dom"/>
</dbReference>
<evidence type="ECO:0000256" key="1">
    <source>
        <dbReference type="ARBA" id="ARBA00022527"/>
    </source>
</evidence>
<organism evidence="3 4">
    <name type="scientific">Keratinibaculum paraultunense</name>
    <dbReference type="NCBI Taxonomy" id="1278232"/>
    <lineage>
        <taxon>Bacteria</taxon>
        <taxon>Bacillati</taxon>
        <taxon>Bacillota</taxon>
        <taxon>Tissierellia</taxon>
        <taxon>Tissierellales</taxon>
        <taxon>Tepidimicrobiaceae</taxon>
        <taxon>Keratinibaculum</taxon>
    </lineage>
</organism>
<sequence>MGVIQVYFKYQGSVCSDLDDTKVFIQNILNRLKDVVDDENLLFDLKLILNELVINSVIHGNKCKKEKCVYLYLEILEDTIRIEVSDEGRGIDFDISSYNPRELKCCGRGLILVDGLSDELYIDENRVEVIKYIC</sequence>
<dbReference type="GO" id="GO:0004674">
    <property type="term" value="F:protein serine/threonine kinase activity"/>
    <property type="evidence" value="ECO:0007669"/>
    <property type="project" value="UniProtKB-KW"/>
</dbReference>
<dbReference type="EMBL" id="SMAE01000006">
    <property type="protein sequence ID" value="TCS89450.1"/>
    <property type="molecule type" value="Genomic_DNA"/>
</dbReference>
<keyword evidence="1" id="KW-0723">Serine/threonine-protein kinase</keyword>
<dbReference type="InterPro" id="IPR036890">
    <property type="entry name" value="HATPase_C_sf"/>
</dbReference>
<feature type="domain" description="Histidine kinase/HSP90-like ATPase" evidence="2">
    <location>
        <begin position="38"/>
        <end position="125"/>
    </location>
</feature>
<dbReference type="AlphaFoldDB" id="A0A4R3KX92"/>
<keyword evidence="4" id="KW-1185">Reference proteome</keyword>
<keyword evidence="3" id="KW-0418">Kinase</keyword>
<comment type="caution">
    <text evidence="3">The sequence shown here is derived from an EMBL/GenBank/DDBJ whole genome shotgun (WGS) entry which is preliminary data.</text>
</comment>
<evidence type="ECO:0000313" key="4">
    <source>
        <dbReference type="Proteomes" id="UP000294567"/>
    </source>
</evidence>
<proteinExistence type="predicted"/>
<dbReference type="PANTHER" id="PTHR35526:SF3">
    <property type="entry name" value="ANTI-SIGMA-F FACTOR RSBW"/>
    <property type="match status" value="1"/>
</dbReference>
<dbReference type="Gene3D" id="3.30.565.10">
    <property type="entry name" value="Histidine kinase-like ATPase, C-terminal domain"/>
    <property type="match status" value="1"/>
</dbReference>
<reference evidence="3 4" key="1">
    <citation type="submission" date="2019-03" db="EMBL/GenBank/DDBJ databases">
        <title>Genomic Encyclopedia of Type Strains, Phase IV (KMG-IV): sequencing the most valuable type-strain genomes for metagenomic binning, comparative biology and taxonomic classification.</title>
        <authorList>
            <person name="Goeker M."/>
        </authorList>
    </citation>
    <scope>NUCLEOTIDE SEQUENCE [LARGE SCALE GENOMIC DNA]</scope>
    <source>
        <strain evidence="3 4">DSM 26752</strain>
    </source>
</reference>